<organism evidence="2 3">
    <name type="scientific">Kribbella yunnanensis</name>
    <dbReference type="NCBI Taxonomy" id="190194"/>
    <lineage>
        <taxon>Bacteria</taxon>
        <taxon>Bacillati</taxon>
        <taxon>Actinomycetota</taxon>
        <taxon>Actinomycetes</taxon>
        <taxon>Propionibacteriales</taxon>
        <taxon>Kribbellaceae</taxon>
        <taxon>Kribbella</taxon>
    </lineage>
</organism>
<accession>A0ABN2JB00</accession>
<protein>
    <recommendedName>
        <fullName evidence="4">HEAT repeat domain-containing protein</fullName>
    </recommendedName>
</protein>
<comment type="caution">
    <text evidence="2">The sequence shown here is derived from an EMBL/GenBank/DDBJ whole genome shotgun (WGS) entry which is preliminary data.</text>
</comment>
<dbReference type="Proteomes" id="UP001500280">
    <property type="component" value="Unassembled WGS sequence"/>
</dbReference>
<name>A0ABN2JB00_9ACTN</name>
<feature type="compositionally biased region" description="Gly residues" evidence="1">
    <location>
        <begin position="478"/>
        <end position="488"/>
    </location>
</feature>
<evidence type="ECO:0008006" key="4">
    <source>
        <dbReference type="Google" id="ProtNLM"/>
    </source>
</evidence>
<evidence type="ECO:0000313" key="2">
    <source>
        <dbReference type="EMBL" id="GAA1721532.1"/>
    </source>
</evidence>
<evidence type="ECO:0000313" key="3">
    <source>
        <dbReference type="Proteomes" id="UP001500280"/>
    </source>
</evidence>
<sequence length="488" mass="54259">MRLRRRSKQQLLAAAVYDHDRRARERIDRWWAAGGTHRDEVWRSAWFLLTSANFRFGNHERPARVVPVLEFLLEDDPTSPYQPQNRLTACLPLTAVEPANGLYLGDPSFRQLVDAALGFPDLALRQRMADLLSVTDQPGLLDAMEAEFRQHARLGPTYVGSEPGRDTRCRLWLGGEPHPLLQLVAANPHLPRPPAQPDDLDLALLALLKDRLDLLPAFDQAALAVRLLEYLGTWLPEEIHARCRRALRELPAEGAAAVCEHALRGNAEAIAAVRHTGYLPTDPAWIPLHLLLTDQFAAYREADPNALVLQLLSSPYGQTVPADVVIDRILALLKTSLPRDVAAAVRRSLRDLAPAGNLLDDFGRRGLRKAILDQAIQLNPEAVAAVVDAGYLPEGDEDLLPLLFLTEQFERYDHEDPDGTKLPAALAKKRYAYEHNHFRTVAKRAGRPDPWPPAEPSPPSNRSSTQHVTTYPSSYGADSGGHNYGGHF</sequence>
<gene>
    <name evidence="2" type="ORF">GCM10009745_83130</name>
</gene>
<keyword evidence="3" id="KW-1185">Reference proteome</keyword>
<proteinExistence type="predicted"/>
<dbReference type="EMBL" id="BAAANF010000040">
    <property type="protein sequence ID" value="GAA1721532.1"/>
    <property type="molecule type" value="Genomic_DNA"/>
</dbReference>
<feature type="compositionally biased region" description="Pro residues" evidence="1">
    <location>
        <begin position="449"/>
        <end position="459"/>
    </location>
</feature>
<feature type="region of interest" description="Disordered" evidence="1">
    <location>
        <begin position="442"/>
        <end position="488"/>
    </location>
</feature>
<dbReference type="RefSeq" id="WP_344165774.1">
    <property type="nucleotide sequence ID" value="NZ_BAAANF010000040.1"/>
</dbReference>
<reference evidence="2 3" key="1">
    <citation type="journal article" date="2019" name="Int. J. Syst. Evol. Microbiol.">
        <title>The Global Catalogue of Microorganisms (GCM) 10K type strain sequencing project: providing services to taxonomists for standard genome sequencing and annotation.</title>
        <authorList>
            <consortium name="The Broad Institute Genomics Platform"/>
            <consortium name="The Broad Institute Genome Sequencing Center for Infectious Disease"/>
            <person name="Wu L."/>
            <person name="Ma J."/>
        </authorList>
    </citation>
    <scope>NUCLEOTIDE SEQUENCE [LARGE SCALE GENOMIC DNA]</scope>
    <source>
        <strain evidence="2 3">JCM 14307</strain>
    </source>
</reference>
<evidence type="ECO:0000256" key="1">
    <source>
        <dbReference type="SAM" id="MobiDB-lite"/>
    </source>
</evidence>